<comment type="caution">
    <text evidence="2">The sequence shown here is derived from an EMBL/GenBank/DDBJ whole genome shotgun (WGS) entry which is preliminary data.</text>
</comment>
<accession>A0AAX1U0C4</accession>
<organism evidence="2 3">
    <name type="scientific">Bifidobacterium adolescentis</name>
    <dbReference type="NCBI Taxonomy" id="1680"/>
    <lineage>
        <taxon>Bacteria</taxon>
        <taxon>Bacillati</taxon>
        <taxon>Actinomycetota</taxon>
        <taxon>Actinomycetes</taxon>
        <taxon>Bifidobacteriales</taxon>
        <taxon>Bifidobacteriaceae</taxon>
        <taxon>Bifidobacterium</taxon>
    </lineage>
</organism>
<proteinExistence type="predicted"/>
<dbReference type="InterPro" id="IPR044929">
    <property type="entry name" value="DNA/RNA_non-sp_Endonuclease_sf"/>
</dbReference>
<keyword evidence="2" id="KW-0255">Endonuclease</keyword>
<dbReference type="Gene3D" id="3.40.570.10">
    <property type="entry name" value="Extracellular Endonuclease, subunit A"/>
    <property type="match status" value="1"/>
</dbReference>
<feature type="domain" description="Type VII secretion system protein EssD-like" evidence="1">
    <location>
        <begin position="280"/>
        <end position="400"/>
    </location>
</feature>
<name>A0AAX1U0C4_BIFAD</name>
<evidence type="ECO:0000313" key="3">
    <source>
        <dbReference type="Proteomes" id="UP000284589"/>
    </source>
</evidence>
<dbReference type="AlphaFoldDB" id="A0AAX1U0C4"/>
<reference evidence="2 3" key="1">
    <citation type="submission" date="2018-08" db="EMBL/GenBank/DDBJ databases">
        <title>A genome reference for cultivated species of the human gut microbiota.</title>
        <authorList>
            <person name="Zou Y."/>
            <person name="Xue W."/>
            <person name="Luo G."/>
        </authorList>
    </citation>
    <scope>NUCLEOTIDE SEQUENCE [LARGE SCALE GENOMIC DNA]</scope>
    <source>
        <strain evidence="2 3">AM12-20</strain>
    </source>
</reference>
<keyword evidence="2" id="KW-0540">Nuclease</keyword>
<evidence type="ECO:0000259" key="1">
    <source>
        <dbReference type="Pfam" id="PF13930"/>
    </source>
</evidence>
<dbReference type="GO" id="GO:0004519">
    <property type="term" value="F:endonuclease activity"/>
    <property type="evidence" value="ECO:0007669"/>
    <property type="project" value="UniProtKB-KW"/>
</dbReference>
<sequence>MKDIAEGAMEHLDSAKRQVKSSMQSISDCADDAWNKVMGDATVRSGVETLRQAADKAWQTGTSVLAKTGDAVAHGAKNTAYVGGRAALGTAEIGENAYIGMRANAELATGNENAAVHTAHSGVIDSAKEAWDRTMQADESSKKAGDFAEKAGDFAEKAGDFAEKAGGFAGEAVLGGMAVMASPVAAVASTAVISLNEMGKSLKESSSDGEITNDDVAKEVVAGGAAAGGLLLGRKLKKVSETQAKKYAPNSEVEVGGVKCFTDDSGKIYRKEGNLLAKNKYEINGYSYQTDSEGRIASVGGQLHLKTEEERLPIRGSLHTIGRGYELKTDERGHLIGDIFGGGNDMGNIVAMDGKVNRSAYKKLENKWRRELESGSSVEVKIKPIYEGDSARPSQFAIVDVIDGKKKTTFLKNL</sequence>
<dbReference type="Pfam" id="PF13930">
    <property type="entry name" value="Endonuclea_NS_2"/>
    <property type="match status" value="1"/>
</dbReference>
<dbReference type="EMBL" id="QRLP01000001">
    <property type="protein sequence ID" value="RHJ20240.1"/>
    <property type="molecule type" value="Genomic_DNA"/>
</dbReference>
<dbReference type="Proteomes" id="UP000284589">
    <property type="component" value="Unassembled WGS sequence"/>
</dbReference>
<keyword evidence="2" id="KW-0378">Hydrolase</keyword>
<dbReference type="InterPro" id="IPR044927">
    <property type="entry name" value="Endonuclea_NS_2"/>
</dbReference>
<gene>
    <name evidence="2" type="ORF">DW139_02550</name>
</gene>
<evidence type="ECO:0000313" key="2">
    <source>
        <dbReference type="EMBL" id="RHJ20240.1"/>
    </source>
</evidence>
<protein>
    <submittedName>
        <fullName evidence="2">Endonuclease</fullName>
    </submittedName>
</protein>